<evidence type="ECO:0000313" key="3">
    <source>
        <dbReference type="Proteomes" id="UP000824083"/>
    </source>
</evidence>
<gene>
    <name evidence="2" type="ORF">IAC56_02020</name>
</gene>
<protein>
    <submittedName>
        <fullName evidence="2">Autotransporter outer membrane beta-barrel domain-containing protein</fullName>
    </submittedName>
</protein>
<keyword evidence="1" id="KW-0732">Signal</keyword>
<name>A0A9D1IGU1_9BURK</name>
<dbReference type="SUPFAM" id="SSF103515">
    <property type="entry name" value="Autotransporter"/>
    <property type="match status" value="1"/>
</dbReference>
<evidence type="ECO:0000313" key="2">
    <source>
        <dbReference type="EMBL" id="HIU37037.1"/>
    </source>
</evidence>
<accession>A0A9D1IGU1</accession>
<reference evidence="2" key="1">
    <citation type="submission" date="2020-10" db="EMBL/GenBank/DDBJ databases">
        <authorList>
            <person name="Gilroy R."/>
        </authorList>
    </citation>
    <scope>NUCLEOTIDE SEQUENCE</scope>
    <source>
        <strain evidence="2">7463</strain>
    </source>
</reference>
<feature type="chain" id="PRO_5039598744" evidence="1">
    <location>
        <begin position="28"/>
        <end position="859"/>
    </location>
</feature>
<dbReference type="Proteomes" id="UP000824083">
    <property type="component" value="Unassembled WGS sequence"/>
</dbReference>
<dbReference type="InterPro" id="IPR036709">
    <property type="entry name" value="Autotransporte_beta_dom_sf"/>
</dbReference>
<reference evidence="2" key="2">
    <citation type="journal article" date="2021" name="PeerJ">
        <title>Extensive microbial diversity within the chicken gut microbiome revealed by metagenomics and culture.</title>
        <authorList>
            <person name="Gilroy R."/>
            <person name="Ravi A."/>
            <person name="Getino M."/>
            <person name="Pursley I."/>
            <person name="Horton D.L."/>
            <person name="Alikhan N.F."/>
            <person name="Baker D."/>
            <person name="Gharbi K."/>
            <person name="Hall N."/>
            <person name="Watson M."/>
            <person name="Adriaenssens E.M."/>
            <person name="Foster-Nyarko E."/>
            <person name="Jarju S."/>
            <person name="Secka A."/>
            <person name="Antonio M."/>
            <person name="Oren A."/>
            <person name="Chaudhuri R.R."/>
            <person name="La Ragione R."/>
            <person name="Hildebrand F."/>
            <person name="Pallen M.J."/>
        </authorList>
    </citation>
    <scope>NUCLEOTIDE SEQUENCE</scope>
    <source>
        <strain evidence="2">7463</strain>
    </source>
</reference>
<dbReference type="Gene3D" id="2.40.128.130">
    <property type="entry name" value="Autotransporter beta-domain"/>
    <property type="match status" value="1"/>
</dbReference>
<sequence>MKFQRNEISKILITVMAGALCAQSAWATTFSNIKDEVSADSIVRVPYNGVYHDELHLGSQLNNYNYEVVLDNAITVPFHLYFAYTQDQNVFGNTLIWEKGDIGSMASPTDVYIFAGYSQDGTVSKNSLTIEGGSFYTVSNPVDYPYEDVETFGKIAAGKSDNGNLANNTVVVKGGNYFGGIELIGAYSNDQSMNHQQSTDNQVVIEGQTDGLTFQTINDVAPSVYGAKMHTADVAGNSVTIKNVTHSDSTFNRIFGAEAVNGKVSGNSVQILKSNFTVNEINGGRHGFDEYGDNQYINAENNHVYIEDSTIKFTEIFGTRNESGGVTGSSVKIVNSQLIGTDFAVISGAGSDASEESLSNNLVHLVDVKIDAGEAESVQVIASGHFLESGEVFDNRIIIESANDENHLNDLHQVMFMGADTYGDFHDNHLTVRRWKGAVGSISKFDSITFENFLWEKDGTVLEVKDEASIATTQLTVNAESIRFEDESLETHFGEQMALIKGEGIEFNPAYDNGQTVVIPSSLTEDSKGIIQNNPENNSVDFKLEGTIPSRQLELVSNNRNMGLFFVNHGAELILDNLDATNRDYHWGWRTFASIDGVQSNYSTKGHIDVHGFTAAAGLANSMMVGNNPLLINLFVETGKGDYTEEMSYLNIDRRFSGDVKYHGGGLSMRIKNQNGWYAEGSLRAGKMETDVSHGLIDGNGVSHGYNLSTSYYGAHIGAGRVFDFDSGVKLDVFAKYFYTYLPSESEEIIADRDTYRFNFDSVGSSRVRAGGRVYFPVQESIWAYTGLAYQYDFTPDVDVKVDGEKIANGASMRGPMGIGSLGVRYKSDHSPWVLDLKIRGYVGQREGVSGKAQAEYRF</sequence>
<feature type="signal peptide" evidence="1">
    <location>
        <begin position="1"/>
        <end position="27"/>
    </location>
</feature>
<evidence type="ECO:0000256" key="1">
    <source>
        <dbReference type="SAM" id="SignalP"/>
    </source>
</evidence>
<dbReference type="EMBL" id="DVMY01000035">
    <property type="protein sequence ID" value="HIU37037.1"/>
    <property type="molecule type" value="Genomic_DNA"/>
</dbReference>
<comment type="caution">
    <text evidence="2">The sequence shown here is derived from an EMBL/GenBank/DDBJ whole genome shotgun (WGS) entry which is preliminary data.</text>
</comment>
<proteinExistence type="predicted"/>
<organism evidence="2 3">
    <name type="scientific">Candidatus Aphodousia faecigallinarum</name>
    <dbReference type="NCBI Taxonomy" id="2840677"/>
    <lineage>
        <taxon>Bacteria</taxon>
        <taxon>Pseudomonadati</taxon>
        <taxon>Pseudomonadota</taxon>
        <taxon>Betaproteobacteria</taxon>
        <taxon>Burkholderiales</taxon>
        <taxon>Sutterellaceae</taxon>
        <taxon>Sutterellaceae incertae sedis</taxon>
        <taxon>Candidatus Aphodousia</taxon>
    </lineage>
</organism>
<dbReference type="AlphaFoldDB" id="A0A9D1IGU1"/>